<proteinExistence type="predicted"/>
<dbReference type="AlphaFoldDB" id="A0A0P9DAP7"/>
<dbReference type="Proteomes" id="UP000050509">
    <property type="component" value="Unassembled WGS sequence"/>
</dbReference>
<comment type="caution">
    <text evidence="2">The sequence shown here is derived from an EMBL/GenBank/DDBJ whole genome shotgun (WGS) entry which is preliminary data.</text>
</comment>
<accession>A0A0P9DAP7</accession>
<dbReference type="SUPFAM" id="SSF55781">
    <property type="entry name" value="GAF domain-like"/>
    <property type="match status" value="2"/>
</dbReference>
<dbReference type="EMBL" id="LJCR01001839">
    <property type="protein sequence ID" value="KPV49642.1"/>
    <property type="molecule type" value="Genomic_DNA"/>
</dbReference>
<evidence type="ECO:0000313" key="3">
    <source>
        <dbReference type="Proteomes" id="UP000050509"/>
    </source>
</evidence>
<dbReference type="Pfam" id="PF13492">
    <property type="entry name" value="GAF_3"/>
    <property type="match status" value="1"/>
</dbReference>
<evidence type="ECO:0000313" key="2">
    <source>
        <dbReference type="EMBL" id="KPV49642.1"/>
    </source>
</evidence>
<dbReference type="InterPro" id="IPR003018">
    <property type="entry name" value="GAF"/>
</dbReference>
<name>A0A0P9DAP7_9CHLR</name>
<feature type="non-terminal residue" evidence="2">
    <location>
        <position position="319"/>
    </location>
</feature>
<sequence>MARNLPLGDLLALGTQLRADIPPEALLQEVADVISTVLGYPQVYVRLRHPDTDELEAVAFAGLPEPQVAQLRANPTAPAFYQALLQPRYRLSESYLIPAGRSVERELQQANDASRDSSARDHGILLVPLRGRGERLAGVIYVEPPADGTLLDPSSIQILEAIARQAALALENARLAARGARLLAKEQLLAELGRDVSNTLDLDTILNRTVERLEVAFQGGAISLLNDAGELEIVATVGKIDDAARQVRLRVGEGICGWVVERGLPFLSNDTWNETRVPPAGRDIGTNRAIRSYIAVPLRTGGRVLGALSVESDQPNAFT</sequence>
<dbReference type="Pfam" id="PF13185">
    <property type="entry name" value="GAF_2"/>
    <property type="match status" value="1"/>
</dbReference>
<reference evidence="2 3" key="1">
    <citation type="submission" date="2015-09" db="EMBL/GenBank/DDBJ databases">
        <title>Draft genome sequence of Kouleothrix aurantiaca JCM 19913.</title>
        <authorList>
            <person name="Hemp J."/>
        </authorList>
    </citation>
    <scope>NUCLEOTIDE SEQUENCE [LARGE SCALE GENOMIC DNA]</scope>
    <source>
        <strain evidence="2 3">COM-B</strain>
    </source>
</reference>
<keyword evidence="3" id="KW-1185">Reference proteome</keyword>
<dbReference type="SMART" id="SM00065">
    <property type="entry name" value="GAF"/>
    <property type="match status" value="2"/>
</dbReference>
<gene>
    <name evidence="2" type="ORF">SE17_31455</name>
</gene>
<dbReference type="PATRIC" id="fig|186479.3.peg.3160"/>
<protein>
    <recommendedName>
        <fullName evidence="1">GAF domain-containing protein</fullName>
    </recommendedName>
</protein>
<organism evidence="2 3">
    <name type="scientific">Kouleothrix aurantiaca</name>
    <dbReference type="NCBI Taxonomy" id="186479"/>
    <lineage>
        <taxon>Bacteria</taxon>
        <taxon>Bacillati</taxon>
        <taxon>Chloroflexota</taxon>
        <taxon>Chloroflexia</taxon>
        <taxon>Chloroflexales</taxon>
        <taxon>Roseiflexineae</taxon>
        <taxon>Roseiflexaceae</taxon>
        <taxon>Kouleothrix</taxon>
    </lineage>
</organism>
<feature type="domain" description="GAF" evidence="1">
    <location>
        <begin position="22"/>
        <end position="180"/>
    </location>
</feature>
<dbReference type="InterPro" id="IPR029016">
    <property type="entry name" value="GAF-like_dom_sf"/>
</dbReference>
<dbReference type="Gene3D" id="3.30.450.40">
    <property type="match status" value="2"/>
</dbReference>
<feature type="domain" description="GAF" evidence="1">
    <location>
        <begin position="201"/>
        <end position="319"/>
    </location>
</feature>
<evidence type="ECO:0000259" key="1">
    <source>
        <dbReference type="SMART" id="SM00065"/>
    </source>
</evidence>